<dbReference type="PANTHER" id="PTHR23291:SF50">
    <property type="entry name" value="PROTEIN LIFEGUARD 4"/>
    <property type="match status" value="1"/>
</dbReference>
<evidence type="ECO:0000256" key="1">
    <source>
        <dbReference type="ARBA" id="ARBA00004141"/>
    </source>
</evidence>
<feature type="transmembrane region" description="Helical" evidence="6">
    <location>
        <begin position="129"/>
        <end position="148"/>
    </location>
</feature>
<evidence type="ECO:0000256" key="2">
    <source>
        <dbReference type="ARBA" id="ARBA00010350"/>
    </source>
</evidence>
<comment type="caution">
    <text evidence="7">The sequence shown here is derived from an EMBL/GenBank/DDBJ whole genome shotgun (WGS) entry which is preliminary data.</text>
</comment>
<feature type="transmembrane region" description="Helical" evidence="6">
    <location>
        <begin position="182"/>
        <end position="200"/>
    </location>
</feature>
<evidence type="ECO:0000256" key="5">
    <source>
        <dbReference type="ARBA" id="ARBA00023136"/>
    </source>
</evidence>
<comment type="subcellular location">
    <subcellularLocation>
        <location evidence="1">Membrane</location>
        <topology evidence="1">Multi-pass membrane protein</topology>
    </subcellularLocation>
</comment>
<dbReference type="InterPro" id="IPR006214">
    <property type="entry name" value="Bax_inhibitor_1-related"/>
</dbReference>
<accession>A0A0J7XME6</accession>
<dbReference type="PANTHER" id="PTHR23291">
    <property type="entry name" value="BAX INHIBITOR-RELATED"/>
    <property type="match status" value="1"/>
</dbReference>
<feature type="transmembrane region" description="Helical" evidence="6">
    <location>
        <begin position="221"/>
        <end position="244"/>
    </location>
</feature>
<reference evidence="7 8" key="1">
    <citation type="journal article" date="2015" name="G3 (Bethesda)">
        <title>Insights into Ongoing Evolution of the Hexachlorocyclohexane Catabolic Pathway from Comparative Genomics of Ten Sphingomonadaceae Strains.</title>
        <authorList>
            <person name="Pearce S.L."/>
            <person name="Oakeshott J.G."/>
            <person name="Pandey G."/>
        </authorList>
    </citation>
    <scope>NUCLEOTIDE SEQUENCE [LARGE SCALE GENOMIC DNA]</scope>
    <source>
        <strain evidence="7 8">LL01</strain>
    </source>
</reference>
<proteinExistence type="inferred from homology"/>
<evidence type="ECO:0000256" key="4">
    <source>
        <dbReference type="ARBA" id="ARBA00022989"/>
    </source>
</evidence>
<keyword evidence="8" id="KW-1185">Reference proteome</keyword>
<dbReference type="Proteomes" id="UP000052232">
    <property type="component" value="Unassembled WGS sequence"/>
</dbReference>
<gene>
    <name evidence="7" type="ORF">V473_20725</name>
</gene>
<dbReference type="Pfam" id="PF01027">
    <property type="entry name" value="Bax1-I"/>
    <property type="match status" value="1"/>
</dbReference>
<dbReference type="STRING" id="1420583.V473_20725"/>
<dbReference type="PATRIC" id="fig|1420583.3.peg.3953"/>
<evidence type="ECO:0000313" key="8">
    <source>
        <dbReference type="Proteomes" id="UP000052232"/>
    </source>
</evidence>
<dbReference type="RefSeq" id="WP_024018180.1">
    <property type="nucleotide sequence ID" value="NZ_KQ130437.1"/>
</dbReference>
<protein>
    <submittedName>
        <fullName evidence="7">Membrane protein</fullName>
    </submittedName>
</protein>
<dbReference type="GO" id="GO:0005886">
    <property type="term" value="C:plasma membrane"/>
    <property type="evidence" value="ECO:0007669"/>
    <property type="project" value="TreeGrafter"/>
</dbReference>
<feature type="transmembrane region" description="Helical" evidence="6">
    <location>
        <begin position="105"/>
        <end position="123"/>
    </location>
</feature>
<feature type="transmembrane region" description="Helical" evidence="6">
    <location>
        <begin position="73"/>
        <end position="93"/>
    </location>
</feature>
<dbReference type="AlphaFoldDB" id="A0A0J7XME6"/>
<feature type="transmembrane region" description="Helical" evidence="6">
    <location>
        <begin position="155"/>
        <end position="176"/>
    </location>
</feature>
<evidence type="ECO:0000313" key="7">
    <source>
        <dbReference type="EMBL" id="KMS52278.1"/>
    </source>
</evidence>
<keyword evidence="5 6" id="KW-0472">Membrane</keyword>
<dbReference type="CDD" id="cd10432">
    <property type="entry name" value="BI-1-like_bacterial"/>
    <property type="match status" value="1"/>
</dbReference>
<sequence>MADPLKPTTSPLTAGRNPAIPAVAFDVGLRTYMLAVYNYMASGLLLTGIVAMLVANSAAIRAVFFAASGTPTLLGWIAVFAPLALVFTLSFGINRLSESTVKALFWTYAILMGVSLSTILLAYTGVSVARTFFVTAAAFGGLSLWGYTTKRNLSAFGTFLIMGVVGLLIAMVVNMFLRSSTLDLIVSAIGVLLFAGLTAFDTQKIKSVYFDVAGTEFRGKAVVMGALTLYLDFLNLFLFLLRFMGDRRQ</sequence>
<feature type="transmembrane region" description="Helical" evidence="6">
    <location>
        <begin position="44"/>
        <end position="67"/>
    </location>
</feature>
<evidence type="ECO:0000256" key="6">
    <source>
        <dbReference type="RuleBase" id="RU004379"/>
    </source>
</evidence>
<keyword evidence="3 6" id="KW-0812">Transmembrane</keyword>
<keyword evidence="4 6" id="KW-1133">Transmembrane helix</keyword>
<evidence type="ECO:0000256" key="3">
    <source>
        <dbReference type="ARBA" id="ARBA00022692"/>
    </source>
</evidence>
<organism evidence="7 8">
    <name type="scientific">Sphingobium cupriresistens LL01</name>
    <dbReference type="NCBI Taxonomy" id="1420583"/>
    <lineage>
        <taxon>Bacteria</taxon>
        <taxon>Pseudomonadati</taxon>
        <taxon>Pseudomonadota</taxon>
        <taxon>Alphaproteobacteria</taxon>
        <taxon>Sphingomonadales</taxon>
        <taxon>Sphingomonadaceae</taxon>
        <taxon>Sphingobium</taxon>
    </lineage>
</organism>
<name>A0A0J7XME6_9SPHN</name>
<comment type="similarity">
    <text evidence="2 6">Belongs to the BI1 family.</text>
</comment>
<dbReference type="EMBL" id="JACT01000006">
    <property type="protein sequence ID" value="KMS52278.1"/>
    <property type="molecule type" value="Genomic_DNA"/>
</dbReference>